<dbReference type="InterPro" id="IPR000871">
    <property type="entry name" value="Beta-lactam_class-A"/>
</dbReference>
<proteinExistence type="predicted"/>
<feature type="transmembrane region" description="Helical" evidence="2">
    <location>
        <begin position="309"/>
        <end position="328"/>
    </location>
</feature>
<dbReference type="Gene3D" id="3.40.710.10">
    <property type="entry name" value="DD-peptidase/beta-lactamase superfamily"/>
    <property type="match status" value="1"/>
</dbReference>
<feature type="transmembrane region" description="Helical" evidence="2">
    <location>
        <begin position="135"/>
        <end position="154"/>
    </location>
</feature>
<evidence type="ECO:0000256" key="1">
    <source>
        <dbReference type="SAM" id="MobiDB-lite"/>
    </source>
</evidence>
<keyword evidence="2" id="KW-1133">Transmembrane helix</keyword>
<protein>
    <submittedName>
        <fullName evidence="4">Serine hydrolase</fullName>
    </submittedName>
</protein>
<feature type="transmembrane region" description="Helical" evidence="2">
    <location>
        <begin position="220"/>
        <end position="240"/>
    </location>
</feature>
<feature type="transmembrane region" description="Helical" evidence="2">
    <location>
        <begin position="7"/>
        <end position="24"/>
    </location>
</feature>
<feature type="transmembrane region" description="Helical" evidence="2">
    <location>
        <begin position="166"/>
        <end position="183"/>
    </location>
</feature>
<keyword evidence="5" id="KW-1185">Reference proteome</keyword>
<dbReference type="InterPro" id="IPR012338">
    <property type="entry name" value="Beta-lactam/transpept-like"/>
</dbReference>
<reference evidence="4 5" key="1">
    <citation type="submission" date="2024-09" db="EMBL/GenBank/DDBJ databases">
        <authorList>
            <person name="Sun Q."/>
            <person name="Mori K."/>
        </authorList>
    </citation>
    <scope>NUCLEOTIDE SEQUENCE [LARGE SCALE GENOMIC DNA]</scope>
    <source>
        <strain evidence="4 5">TBRC 4576</strain>
    </source>
</reference>
<evidence type="ECO:0000313" key="4">
    <source>
        <dbReference type="EMBL" id="MFB9769890.1"/>
    </source>
</evidence>
<keyword evidence="2" id="KW-0812">Transmembrane</keyword>
<keyword evidence="4" id="KW-0378">Hydrolase</keyword>
<name>A0ABV5WUT4_9LACO</name>
<keyword evidence="2" id="KW-0472">Membrane</keyword>
<dbReference type="InterPro" id="IPR045155">
    <property type="entry name" value="Beta-lactam_cat"/>
</dbReference>
<dbReference type="EMBL" id="JBHLZY010000020">
    <property type="protein sequence ID" value="MFB9769890.1"/>
    <property type="molecule type" value="Genomic_DNA"/>
</dbReference>
<sequence>MKFDRWYGLGWFSVLLVGISWQYASFNGEVISLCLTYGLLGYGMTRQALTATTEGGLRRWSLTEVGFLLQAFLVVALGSLILVLTTTPRFATLADWQQQLRLAGLWPINVPVVALLLVTVTLVGLQRRGWRLRQGVVRVALALGGLILISHVGWLTARGAQMAPSLYGLPLALGSCLATRRFPAAARPTGERLPAFWFAVASLLVVIILGMKGAPLTVHWQLLAVIVLVSLIVSWAVINAQTRALTVRHWQVWRVLFMSSLLLSVNFTLITRAGLGPRIITVGLVLVVALADTWGYRRYQRHNLNAKQLTMVFVGLGVVLTGVLGWQVNRVTAIQTRHGQPAHAAVAVKKTVPSATKTTAKAPTSRAQTTPAQQKAALQRRWRQIIDGQDAKAGIAIYDLHTKQTVSYTKDPDGSGFVIASTVKVGILTELLHRRDQGQLTYRQLDQNEAVEMIQNSDNQAATYLLSERLGSYESLGNLYHALGMTHTTADSEAWGMSTTTPSDQLRLLRTVYQPNDYLSTKSQRHIQALMSQVSSDQDWGISKAADDYQLKNGWIDSRSEGNGCQINSIGRVDGPSGYLIAIYTNQDETMASGVQLVEKLAKATHTILRP</sequence>
<feature type="compositionally biased region" description="Low complexity" evidence="1">
    <location>
        <begin position="354"/>
        <end position="365"/>
    </location>
</feature>
<dbReference type="Pfam" id="PF13354">
    <property type="entry name" value="Beta-lactamase2"/>
    <property type="match status" value="1"/>
</dbReference>
<evidence type="ECO:0000259" key="3">
    <source>
        <dbReference type="Pfam" id="PF13354"/>
    </source>
</evidence>
<feature type="transmembrane region" description="Helical" evidence="2">
    <location>
        <begin position="279"/>
        <end position="297"/>
    </location>
</feature>
<accession>A0ABV5WUT4</accession>
<feature type="domain" description="Beta-lactamase class A catalytic" evidence="3">
    <location>
        <begin position="452"/>
        <end position="536"/>
    </location>
</feature>
<feature type="transmembrane region" description="Helical" evidence="2">
    <location>
        <begin position="195"/>
        <end position="214"/>
    </location>
</feature>
<feature type="transmembrane region" description="Helical" evidence="2">
    <location>
        <begin position="104"/>
        <end position="123"/>
    </location>
</feature>
<gene>
    <name evidence="4" type="ORF">ACFFLI_08435</name>
</gene>
<dbReference type="PANTHER" id="PTHR35333">
    <property type="entry name" value="BETA-LACTAMASE"/>
    <property type="match status" value="1"/>
</dbReference>
<evidence type="ECO:0000313" key="5">
    <source>
        <dbReference type="Proteomes" id="UP001589691"/>
    </source>
</evidence>
<feature type="transmembrane region" description="Helical" evidence="2">
    <location>
        <begin position="252"/>
        <end position="273"/>
    </location>
</feature>
<feature type="transmembrane region" description="Helical" evidence="2">
    <location>
        <begin position="61"/>
        <end position="84"/>
    </location>
</feature>
<evidence type="ECO:0000256" key="2">
    <source>
        <dbReference type="SAM" id="Phobius"/>
    </source>
</evidence>
<feature type="region of interest" description="Disordered" evidence="1">
    <location>
        <begin position="354"/>
        <end position="373"/>
    </location>
</feature>
<dbReference type="SUPFAM" id="SSF56601">
    <property type="entry name" value="beta-lactamase/transpeptidase-like"/>
    <property type="match status" value="1"/>
</dbReference>
<dbReference type="RefSeq" id="WP_137641602.1">
    <property type="nucleotide sequence ID" value="NZ_BJEA01000001.1"/>
</dbReference>
<feature type="transmembrane region" description="Helical" evidence="2">
    <location>
        <begin position="30"/>
        <end position="49"/>
    </location>
</feature>
<dbReference type="Proteomes" id="UP001589691">
    <property type="component" value="Unassembled WGS sequence"/>
</dbReference>
<dbReference type="PANTHER" id="PTHR35333:SF3">
    <property type="entry name" value="BETA-LACTAMASE-TYPE TRANSPEPTIDASE FOLD CONTAINING PROTEIN"/>
    <property type="match status" value="1"/>
</dbReference>
<organism evidence="4 5">
    <name type="scientific">Lactiplantibacillus modestisalitolerans</name>
    <dbReference type="NCBI Taxonomy" id="1457219"/>
    <lineage>
        <taxon>Bacteria</taxon>
        <taxon>Bacillati</taxon>
        <taxon>Bacillota</taxon>
        <taxon>Bacilli</taxon>
        <taxon>Lactobacillales</taxon>
        <taxon>Lactobacillaceae</taxon>
        <taxon>Lactiplantibacillus</taxon>
    </lineage>
</organism>
<comment type="caution">
    <text evidence="4">The sequence shown here is derived from an EMBL/GenBank/DDBJ whole genome shotgun (WGS) entry which is preliminary data.</text>
</comment>
<dbReference type="GO" id="GO:0016787">
    <property type="term" value="F:hydrolase activity"/>
    <property type="evidence" value="ECO:0007669"/>
    <property type="project" value="UniProtKB-KW"/>
</dbReference>